<protein>
    <recommendedName>
        <fullName evidence="1">Helix-turn-helix domain-containing protein</fullName>
    </recommendedName>
</protein>
<dbReference type="EMBL" id="OMOI01000002">
    <property type="protein sequence ID" value="SPF78861.1"/>
    <property type="molecule type" value="Genomic_DNA"/>
</dbReference>
<dbReference type="Pfam" id="PF12728">
    <property type="entry name" value="HTH_17"/>
    <property type="match status" value="1"/>
</dbReference>
<proteinExistence type="predicted"/>
<dbReference type="Proteomes" id="UP000244911">
    <property type="component" value="Unassembled WGS sequence"/>
</dbReference>
<evidence type="ECO:0000313" key="3">
    <source>
        <dbReference type="Proteomes" id="UP000244911"/>
    </source>
</evidence>
<dbReference type="RefSeq" id="WP_108857847.1">
    <property type="nucleotide sequence ID" value="NZ_OMOI01000002.1"/>
</dbReference>
<reference evidence="2 3" key="1">
    <citation type="submission" date="2018-03" db="EMBL/GenBank/DDBJ databases">
        <authorList>
            <person name="Keele B.F."/>
        </authorList>
    </citation>
    <scope>NUCLEOTIDE SEQUENCE [LARGE SCALE GENOMIC DNA]</scope>
    <source>
        <strain evidence="2 3">CECT 8811</strain>
    </source>
</reference>
<accession>A0A2R8AS18</accession>
<organism evidence="2 3">
    <name type="scientific">Aliiroseovarius pelagivivens</name>
    <dbReference type="NCBI Taxonomy" id="1639690"/>
    <lineage>
        <taxon>Bacteria</taxon>
        <taxon>Pseudomonadati</taxon>
        <taxon>Pseudomonadota</taxon>
        <taxon>Alphaproteobacteria</taxon>
        <taxon>Rhodobacterales</taxon>
        <taxon>Paracoccaceae</taxon>
        <taxon>Aliiroseovarius</taxon>
    </lineage>
</organism>
<gene>
    <name evidence="2" type="ORF">ALP8811_02793</name>
</gene>
<dbReference type="OrthoDB" id="9806994at2"/>
<name>A0A2R8AS18_9RHOB</name>
<evidence type="ECO:0000259" key="1">
    <source>
        <dbReference type="Pfam" id="PF12728"/>
    </source>
</evidence>
<dbReference type="AlphaFoldDB" id="A0A2R8AS18"/>
<keyword evidence="3" id="KW-1185">Reference proteome</keyword>
<sequence>MEPKYLTAAEAASYTGLSESYLAKLRMGTGPQIGPVYCRIGLRAIRYRRKDLDDWMDSKTCGDVVANRENALIGGTI</sequence>
<evidence type="ECO:0000313" key="2">
    <source>
        <dbReference type="EMBL" id="SPF78861.1"/>
    </source>
</evidence>
<feature type="domain" description="Helix-turn-helix" evidence="1">
    <location>
        <begin position="5"/>
        <end position="59"/>
    </location>
</feature>
<dbReference type="InterPro" id="IPR041657">
    <property type="entry name" value="HTH_17"/>
</dbReference>